<gene>
    <name evidence="3" type="ORF">PoMZ_03124</name>
</gene>
<organism evidence="3 4">
    <name type="scientific">Pyricularia oryzae</name>
    <name type="common">Rice blast fungus</name>
    <name type="synonym">Magnaporthe oryzae</name>
    <dbReference type="NCBI Taxonomy" id="318829"/>
    <lineage>
        <taxon>Eukaryota</taxon>
        <taxon>Fungi</taxon>
        <taxon>Dikarya</taxon>
        <taxon>Ascomycota</taxon>
        <taxon>Pezizomycotina</taxon>
        <taxon>Sordariomycetes</taxon>
        <taxon>Sordariomycetidae</taxon>
        <taxon>Magnaporthales</taxon>
        <taxon>Pyriculariaceae</taxon>
        <taxon>Pyricularia</taxon>
    </lineage>
</organism>
<dbReference type="Proteomes" id="UP000294847">
    <property type="component" value="Chromosome 3"/>
</dbReference>
<keyword evidence="2" id="KW-1133">Transmembrane helix</keyword>
<keyword evidence="2" id="KW-0812">Transmembrane</keyword>
<evidence type="ECO:0000256" key="2">
    <source>
        <dbReference type="SAM" id="Phobius"/>
    </source>
</evidence>
<name>A0A4P7NA18_PYROR</name>
<dbReference type="AlphaFoldDB" id="A0A4P7NA18"/>
<protein>
    <submittedName>
        <fullName evidence="3">Uncharacterized protein</fullName>
    </submittedName>
</protein>
<evidence type="ECO:0000256" key="1">
    <source>
        <dbReference type="SAM" id="MobiDB-lite"/>
    </source>
</evidence>
<accession>A0A4P7NA18</accession>
<evidence type="ECO:0000313" key="4">
    <source>
        <dbReference type="Proteomes" id="UP000294847"/>
    </source>
</evidence>
<keyword evidence="2" id="KW-0472">Membrane</keyword>
<evidence type="ECO:0000313" key="3">
    <source>
        <dbReference type="EMBL" id="QBZ58181.1"/>
    </source>
</evidence>
<feature type="region of interest" description="Disordered" evidence="1">
    <location>
        <begin position="114"/>
        <end position="144"/>
    </location>
</feature>
<dbReference type="EMBL" id="CP034206">
    <property type="protein sequence ID" value="QBZ58181.1"/>
    <property type="molecule type" value="Genomic_DNA"/>
</dbReference>
<sequence>MSCHSENFEFRSTQPNISASTLIFIIIHLDRHSHQRVKPFQPRSKMAVAKDALAIVIVLGVTIFASGVAIYYYQSRRQQKRAAALKNSHRSYDVENQAMISLKREPQAMMWRCKSDAGPRAKQPSANRAALPRSQSAGATVGLARPALAHLPRWTRPARRT</sequence>
<reference evidence="3 4" key="1">
    <citation type="journal article" date="2019" name="Mol. Biol. Evol.">
        <title>Blast fungal genomes show frequent chromosomal changes, gene gains and losses, and effector gene turnover.</title>
        <authorList>
            <person name="Gomez Luciano L.B."/>
            <person name="Jason Tsai I."/>
            <person name="Chuma I."/>
            <person name="Tosa Y."/>
            <person name="Chen Y.H."/>
            <person name="Li J.Y."/>
            <person name="Li M.Y."/>
            <person name="Jade Lu M.Y."/>
            <person name="Nakayashiki H."/>
            <person name="Li W.H."/>
        </authorList>
    </citation>
    <scope>NUCLEOTIDE SEQUENCE [LARGE SCALE GENOMIC DNA]</scope>
    <source>
        <strain evidence="3">MZ5-1-6</strain>
    </source>
</reference>
<proteinExistence type="predicted"/>
<feature type="transmembrane region" description="Helical" evidence="2">
    <location>
        <begin position="52"/>
        <end position="73"/>
    </location>
</feature>